<dbReference type="Proteomes" id="UP000763557">
    <property type="component" value="Unassembled WGS sequence"/>
</dbReference>
<comment type="caution">
    <text evidence="1">The sequence shown here is derived from an EMBL/GenBank/DDBJ whole genome shotgun (WGS) entry which is preliminary data.</text>
</comment>
<reference evidence="1 2" key="1">
    <citation type="submission" date="2020-01" db="EMBL/GenBank/DDBJ databases">
        <title>Kibdelosporangium persica a novel Actinomycetes from a hot desert in Iran.</title>
        <authorList>
            <person name="Safaei N."/>
            <person name="Zaburannyi N."/>
            <person name="Mueller R."/>
            <person name="Wink J."/>
        </authorList>
    </citation>
    <scope>NUCLEOTIDE SEQUENCE [LARGE SCALE GENOMIC DNA]</scope>
    <source>
        <strain evidence="1 2">4NS15</strain>
    </source>
</reference>
<gene>
    <name evidence="1" type="ORF">GC106_35600</name>
</gene>
<dbReference type="EMBL" id="JAAATY010000009">
    <property type="protein sequence ID" value="NRN66338.1"/>
    <property type="molecule type" value="Genomic_DNA"/>
</dbReference>
<evidence type="ECO:0000313" key="2">
    <source>
        <dbReference type="Proteomes" id="UP000763557"/>
    </source>
</evidence>
<organism evidence="1 2">
    <name type="scientific">Kibdelosporangium persicum</name>
    <dbReference type="NCBI Taxonomy" id="2698649"/>
    <lineage>
        <taxon>Bacteria</taxon>
        <taxon>Bacillati</taxon>
        <taxon>Actinomycetota</taxon>
        <taxon>Actinomycetes</taxon>
        <taxon>Pseudonocardiales</taxon>
        <taxon>Pseudonocardiaceae</taxon>
        <taxon>Kibdelosporangium</taxon>
    </lineage>
</organism>
<keyword evidence="2" id="KW-1185">Reference proteome</keyword>
<dbReference type="RefSeq" id="WP_173132133.1">
    <property type="nucleotide sequence ID" value="NZ_CBCSGW010000037.1"/>
</dbReference>
<protein>
    <recommendedName>
        <fullName evidence="3">Tachylectin</fullName>
    </recommendedName>
</protein>
<sequence length="241" mass="26334">MEAKKVLADGAGTGMVQAAESIGIQSTGGHSFIEVNNQGQLVYWARSGNTFANHVRGSDWDGTHAITSLDTNTFLEIKPDYRLAKWTWTGQHYAEDVVGQGWQPARLIAGIASNRFIEINTAGELVLWEFTASNQLTRSVIGSNWGATRLIAGKGNINFMEVKGTGGLSDWYDFGWGQGVQEVHHDGMDLSDARLIAGLDLDRFLVVDTPAGDLFEYTLDPELGYVKVQRGTGWNNARLIG</sequence>
<accession>A0ABX2F4R4</accession>
<evidence type="ECO:0008006" key="3">
    <source>
        <dbReference type="Google" id="ProtNLM"/>
    </source>
</evidence>
<evidence type="ECO:0000313" key="1">
    <source>
        <dbReference type="EMBL" id="NRN66338.1"/>
    </source>
</evidence>
<name>A0ABX2F4R4_9PSEU</name>
<proteinExistence type="predicted"/>